<evidence type="ECO:0000313" key="3">
    <source>
        <dbReference type="Proteomes" id="UP001341840"/>
    </source>
</evidence>
<keyword evidence="3" id="KW-1185">Reference proteome</keyword>
<evidence type="ECO:0000259" key="1">
    <source>
        <dbReference type="PROSITE" id="PS51153"/>
    </source>
</evidence>
<comment type="caution">
    <text evidence="2">The sequence shown here is derived from an EMBL/GenBank/DDBJ whole genome shotgun (WGS) entry which is preliminary data.</text>
</comment>
<name>A0ABU6XJ15_9FABA</name>
<proteinExistence type="predicted"/>
<reference evidence="2 3" key="1">
    <citation type="journal article" date="2023" name="Plants (Basel)">
        <title>Bridging the Gap: Combining Genomics and Transcriptomics Approaches to Understand Stylosanthes scabra, an Orphan Legume from the Brazilian Caatinga.</title>
        <authorList>
            <person name="Ferreira-Neto J.R.C."/>
            <person name="da Silva M.D."/>
            <person name="Binneck E."/>
            <person name="de Melo N.F."/>
            <person name="da Silva R.H."/>
            <person name="de Melo A.L.T.M."/>
            <person name="Pandolfi V."/>
            <person name="Bustamante F.O."/>
            <person name="Brasileiro-Vidal A.C."/>
            <person name="Benko-Iseppon A.M."/>
        </authorList>
    </citation>
    <scope>NUCLEOTIDE SEQUENCE [LARGE SCALE GENOMIC DNA]</scope>
    <source>
        <tissue evidence="2">Leaves</tissue>
    </source>
</reference>
<evidence type="ECO:0000313" key="2">
    <source>
        <dbReference type="EMBL" id="MED6198060.1"/>
    </source>
</evidence>
<dbReference type="Proteomes" id="UP001341840">
    <property type="component" value="Unassembled WGS sequence"/>
</dbReference>
<feature type="domain" description="RPW8" evidence="1">
    <location>
        <begin position="1"/>
        <end position="151"/>
    </location>
</feature>
<protein>
    <recommendedName>
        <fullName evidence="1">RPW8 domain-containing protein</fullName>
    </recommendedName>
</protein>
<dbReference type="Pfam" id="PF05659">
    <property type="entry name" value="RPW8"/>
    <property type="match status" value="1"/>
</dbReference>
<sequence length="258" mass="28589">MAASLVSGGAVGAGMQEVLGWAIEAVEKGMNFNSVLESSTETLDTLIPLVEQMKQLARDSDRSIEVVAKLENEIQKGKELTEKCSKFRWWRFLSFPVYHDRILERDKKIGRHLSMGVQAQIATDSMETLKNVKKILEILVDEFGGGGKGRRLVLRGVSGVPEMPEFTVGLDEPLRKLKVEVLKKGGVGVCLVTGLGGSGKSTLVKKLCWDVEVKGMSISGFRIFSLHTLTSEFLSYNFRIKYSSKCVCWKDKTKILNA</sequence>
<dbReference type="SUPFAM" id="SSF52540">
    <property type="entry name" value="P-loop containing nucleoside triphosphate hydrolases"/>
    <property type="match status" value="1"/>
</dbReference>
<gene>
    <name evidence="2" type="ORF">PIB30_118586</name>
</gene>
<dbReference type="Gene3D" id="3.40.50.300">
    <property type="entry name" value="P-loop containing nucleotide triphosphate hydrolases"/>
    <property type="match status" value="1"/>
</dbReference>
<dbReference type="PROSITE" id="PS51153">
    <property type="entry name" value="RPW8"/>
    <property type="match status" value="1"/>
</dbReference>
<organism evidence="2 3">
    <name type="scientific">Stylosanthes scabra</name>
    <dbReference type="NCBI Taxonomy" id="79078"/>
    <lineage>
        <taxon>Eukaryota</taxon>
        <taxon>Viridiplantae</taxon>
        <taxon>Streptophyta</taxon>
        <taxon>Embryophyta</taxon>
        <taxon>Tracheophyta</taxon>
        <taxon>Spermatophyta</taxon>
        <taxon>Magnoliopsida</taxon>
        <taxon>eudicotyledons</taxon>
        <taxon>Gunneridae</taxon>
        <taxon>Pentapetalae</taxon>
        <taxon>rosids</taxon>
        <taxon>fabids</taxon>
        <taxon>Fabales</taxon>
        <taxon>Fabaceae</taxon>
        <taxon>Papilionoideae</taxon>
        <taxon>50 kb inversion clade</taxon>
        <taxon>dalbergioids sensu lato</taxon>
        <taxon>Dalbergieae</taxon>
        <taxon>Pterocarpus clade</taxon>
        <taxon>Stylosanthes</taxon>
    </lineage>
</organism>
<dbReference type="InterPro" id="IPR027417">
    <property type="entry name" value="P-loop_NTPase"/>
</dbReference>
<dbReference type="InterPro" id="IPR008808">
    <property type="entry name" value="Powdery_mildew-R_dom"/>
</dbReference>
<dbReference type="EMBL" id="JASCZI010212030">
    <property type="protein sequence ID" value="MED6198060.1"/>
    <property type="molecule type" value="Genomic_DNA"/>
</dbReference>
<accession>A0ABU6XJ15</accession>